<dbReference type="Proteomes" id="UP000886520">
    <property type="component" value="Chromosome 24"/>
</dbReference>
<keyword evidence="8 9" id="KW-0472">Membrane</keyword>
<gene>
    <name evidence="11" type="ORF">GOP47_0024406</name>
</gene>
<dbReference type="InterPro" id="IPR018108">
    <property type="entry name" value="MCP_transmembrane"/>
</dbReference>
<evidence type="ECO:0000256" key="8">
    <source>
        <dbReference type="ARBA" id="ARBA00023136"/>
    </source>
</evidence>
<dbReference type="OrthoDB" id="14252at2759"/>
<dbReference type="InterPro" id="IPR050567">
    <property type="entry name" value="Mitochondrial_Carrier"/>
</dbReference>
<evidence type="ECO:0008006" key="13">
    <source>
        <dbReference type="Google" id="ProtNLM"/>
    </source>
</evidence>
<name>A0A9D4U4G0_ADICA</name>
<evidence type="ECO:0000256" key="2">
    <source>
        <dbReference type="ARBA" id="ARBA00006375"/>
    </source>
</evidence>
<accession>A0A9D4U4G0</accession>
<keyword evidence="4 9" id="KW-0812">Transmembrane</keyword>
<dbReference type="AlphaFoldDB" id="A0A9D4U4G0"/>
<dbReference type="Gene3D" id="1.50.40.10">
    <property type="entry name" value="Mitochondrial carrier domain"/>
    <property type="match status" value="1"/>
</dbReference>
<evidence type="ECO:0000256" key="4">
    <source>
        <dbReference type="ARBA" id="ARBA00022692"/>
    </source>
</evidence>
<evidence type="ECO:0000313" key="12">
    <source>
        <dbReference type="Proteomes" id="UP000886520"/>
    </source>
</evidence>
<organism evidence="11 12">
    <name type="scientific">Adiantum capillus-veneris</name>
    <name type="common">Maidenhair fern</name>
    <dbReference type="NCBI Taxonomy" id="13818"/>
    <lineage>
        <taxon>Eukaryota</taxon>
        <taxon>Viridiplantae</taxon>
        <taxon>Streptophyta</taxon>
        <taxon>Embryophyta</taxon>
        <taxon>Tracheophyta</taxon>
        <taxon>Polypodiopsida</taxon>
        <taxon>Polypodiidae</taxon>
        <taxon>Polypodiales</taxon>
        <taxon>Pteridineae</taxon>
        <taxon>Pteridaceae</taxon>
        <taxon>Vittarioideae</taxon>
        <taxon>Adiantum</taxon>
    </lineage>
</organism>
<evidence type="ECO:0000256" key="6">
    <source>
        <dbReference type="ARBA" id="ARBA00022989"/>
    </source>
</evidence>
<keyword evidence="5" id="KW-0677">Repeat</keyword>
<sequence length="184" mass="18611">MADAAKDLAARTMGGVAQLLVGHPFDIIKVKLQSQPAPSPGVPPKYTGAIDAVKQTLNSEGRASLYKGMGAPSATVAAFNAVLFTARGQMEVLLRNSPGAPLTISQQFLCGVGAGLAVSFLACPTKLIKCRLQAQSSLATVAKVSPSLAAAGIIGGSVGAGSMASKVVMYNGPMDVGIENMHAS</sequence>
<dbReference type="GO" id="GO:0000064">
    <property type="term" value="F:L-ornithine transmembrane transporter activity"/>
    <property type="evidence" value="ECO:0007669"/>
    <property type="project" value="TreeGrafter"/>
</dbReference>
<evidence type="ECO:0000313" key="11">
    <source>
        <dbReference type="EMBL" id="KAI5059986.1"/>
    </source>
</evidence>
<evidence type="ECO:0000256" key="9">
    <source>
        <dbReference type="PROSITE-ProRule" id="PRU00282"/>
    </source>
</evidence>
<dbReference type="PANTHER" id="PTHR45624">
    <property type="entry name" value="MITOCHONDRIAL BASIC AMINO ACIDS TRANSPORTER-RELATED"/>
    <property type="match status" value="1"/>
</dbReference>
<proteinExistence type="inferred from homology"/>
<dbReference type="GO" id="GO:0031966">
    <property type="term" value="C:mitochondrial membrane"/>
    <property type="evidence" value="ECO:0007669"/>
    <property type="project" value="UniProtKB-SubCell"/>
</dbReference>
<keyword evidence="7" id="KW-0496">Mitochondrion</keyword>
<evidence type="ECO:0000256" key="10">
    <source>
        <dbReference type="RuleBase" id="RU000488"/>
    </source>
</evidence>
<dbReference type="PROSITE" id="PS50920">
    <property type="entry name" value="SOLCAR"/>
    <property type="match status" value="1"/>
</dbReference>
<keyword evidence="6" id="KW-1133">Transmembrane helix</keyword>
<protein>
    <recommendedName>
        <fullName evidence="13">Mitochondrial carnitine/acylcarnitine carrier-like protein</fullName>
    </recommendedName>
</protein>
<dbReference type="EMBL" id="JABFUD020000024">
    <property type="protein sequence ID" value="KAI5059986.1"/>
    <property type="molecule type" value="Genomic_DNA"/>
</dbReference>
<keyword evidence="3 10" id="KW-0813">Transport</keyword>
<comment type="caution">
    <text evidence="11">The sequence shown here is derived from an EMBL/GenBank/DDBJ whole genome shotgun (WGS) entry which is preliminary data.</text>
</comment>
<comment type="subcellular location">
    <subcellularLocation>
        <location evidence="1">Mitochondrion membrane</location>
        <topology evidence="1">Multi-pass membrane protein</topology>
    </subcellularLocation>
</comment>
<dbReference type="PANTHER" id="PTHR45624:SF12">
    <property type="entry name" value="MITOCHONDRIAL ORNITHINE TRANSPORTER 1"/>
    <property type="match status" value="1"/>
</dbReference>
<comment type="similarity">
    <text evidence="2 10">Belongs to the mitochondrial carrier (TC 2.A.29) family.</text>
</comment>
<dbReference type="Pfam" id="PF00153">
    <property type="entry name" value="Mito_carr"/>
    <property type="match status" value="2"/>
</dbReference>
<dbReference type="SUPFAM" id="SSF103506">
    <property type="entry name" value="Mitochondrial carrier"/>
    <property type="match status" value="1"/>
</dbReference>
<dbReference type="GO" id="GO:1990575">
    <property type="term" value="P:mitochondrial L-ornithine transmembrane transport"/>
    <property type="evidence" value="ECO:0007669"/>
    <property type="project" value="TreeGrafter"/>
</dbReference>
<dbReference type="InterPro" id="IPR023395">
    <property type="entry name" value="MCP_dom_sf"/>
</dbReference>
<feature type="repeat" description="Solcar" evidence="9">
    <location>
        <begin position="5"/>
        <end position="93"/>
    </location>
</feature>
<evidence type="ECO:0000256" key="7">
    <source>
        <dbReference type="ARBA" id="ARBA00023128"/>
    </source>
</evidence>
<evidence type="ECO:0000256" key="1">
    <source>
        <dbReference type="ARBA" id="ARBA00004225"/>
    </source>
</evidence>
<keyword evidence="12" id="KW-1185">Reference proteome</keyword>
<evidence type="ECO:0000256" key="5">
    <source>
        <dbReference type="ARBA" id="ARBA00022737"/>
    </source>
</evidence>
<reference evidence="11" key="1">
    <citation type="submission" date="2021-01" db="EMBL/GenBank/DDBJ databases">
        <title>Adiantum capillus-veneris genome.</title>
        <authorList>
            <person name="Fang Y."/>
            <person name="Liao Q."/>
        </authorList>
    </citation>
    <scope>NUCLEOTIDE SEQUENCE</scope>
    <source>
        <strain evidence="11">H3</strain>
        <tissue evidence="11">Leaf</tissue>
    </source>
</reference>
<evidence type="ECO:0000256" key="3">
    <source>
        <dbReference type="ARBA" id="ARBA00022448"/>
    </source>
</evidence>